<dbReference type="Proteomes" id="UP000019488">
    <property type="component" value="Unassembled WGS sequence"/>
</dbReference>
<protein>
    <submittedName>
        <fullName evidence="1">Uncharacterized protein</fullName>
    </submittedName>
</protein>
<proteinExistence type="predicted"/>
<evidence type="ECO:0000313" key="3">
    <source>
        <dbReference type="Proteomes" id="UP000019488"/>
    </source>
</evidence>
<evidence type="ECO:0000313" key="1">
    <source>
        <dbReference type="EMBL" id="GAF36927.1"/>
    </source>
</evidence>
<organism evidence="1 3">
    <name type="scientific">Lentilactobacillus farraginis DSM 18382 = JCM 14108</name>
    <dbReference type="NCBI Taxonomy" id="1423743"/>
    <lineage>
        <taxon>Bacteria</taxon>
        <taxon>Bacillati</taxon>
        <taxon>Bacillota</taxon>
        <taxon>Bacilli</taxon>
        <taxon>Lactobacillales</taxon>
        <taxon>Lactobacillaceae</taxon>
        <taxon>Lentilactobacillus</taxon>
    </lineage>
</organism>
<name>X0PIH7_9LACO</name>
<dbReference type="PATRIC" id="fig|1423743.5.peg.2938"/>
<dbReference type="AlphaFoldDB" id="X0PIH7"/>
<dbReference type="EMBL" id="AZFY01000070">
    <property type="protein sequence ID" value="KRM08807.1"/>
    <property type="molecule type" value="Genomic_DNA"/>
</dbReference>
<sequence>MTAHLLTTITTFLANYPLPIENYLRLNLFHKIISYVIHKKIIFNIGILTSLNFHSKLHDIENK</sequence>
<accession>X0PIH7</accession>
<reference evidence="2 4" key="2">
    <citation type="journal article" date="2015" name="Genome Announc.">
        <title>Expanding the biotechnology potential of lactobacilli through comparative genomics of 213 strains and associated genera.</title>
        <authorList>
            <person name="Sun Z."/>
            <person name="Harris H.M."/>
            <person name="McCann A."/>
            <person name="Guo C."/>
            <person name="Argimon S."/>
            <person name="Zhang W."/>
            <person name="Yang X."/>
            <person name="Jeffery I.B."/>
            <person name="Cooney J.C."/>
            <person name="Kagawa T.F."/>
            <person name="Liu W."/>
            <person name="Song Y."/>
            <person name="Salvetti E."/>
            <person name="Wrobel A."/>
            <person name="Rasinkangas P."/>
            <person name="Parkhill J."/>
            <person name="Rea M.C."/>
            <person name="O'Sullivan O."/>
            <person name="Ritari J."/>
            <person name="Douillard F.P."/>
            <person name="Paul Ross R."/>
            <person name="Yang R."/>
            <person name="Briner A.E."/>
            <person name="Felis G.E."/>
            <person name="de Vos W.M."/>
            <person name="Barrangou R."/>
            <person name="Klaenhammer T.R."/>
            <person name="Caufield P.W."/>
            <person name="Cui Y."/>
            <person name="Zhang H."/>
            <person name="O'Toole P.W."/>
        </authorList>
    </citation>
    <scope>NUCLEOTIDE SEQUENCE [LARGE SCALE GENOMIC DNA]</scope>
    <source>
        <strain evidence="2 4">DSM 18382</strain>
    </source>
</reference>
<reference evidence="1" key="1">
    <citation type="journal article" date="2014" name="Genome Announc.">
        <title>Draft Genome Sequences of Two Lactobacillus Strains, L. farraginis JCM 14108T and L. composti JCM 14202T, Isolated from Compost of Distilled Shochu Residue.</title>
        <authorList>
            <person name="Yuki M."/>
            <person name="Oshima K."/>
            <person name="Suda W."/>
            <person name="Kitahara M."/>
            <person name="Kitamura K."/>
            <person name="Iida T."/>
            <person name="Hattori M."/>
            <person name="Ohkuma M."/>
        </authorList>
    </citation>
    <scope>NUCLEOTIDE SEQUENCE [LARGE SCALE GENOMIC DNA]</scope>
    <source>
        <strain evidence="1">JCM 14108</strain>
    </source>
</reference>
<dbReference type="EMBL" id="BAKI01000020">
    <property type="protein sequence ID" value="GAF36927.1"/>
    <property type="molecule type" value="Genomic_DNA"/>
</dbReference>
<comment type="caution">
    <text evidence="1">The sequence shown here is derived from an EMBL/GenBank/DDBJ whole genome shotgun (WGS) entry which is preliminary data.</text>
</comment>
<gene>
    <name evidence="2" type="ORF">FD41_GL002849</name>
    <name evidence="1" type="ORF">JCM14108_1924</name>
</gene>
<dbReference type="Proteomes" id="UP000051966">
    <property type="component" value="Unassembled WGS sequence"/>
</dbReference>
<evidence type="ECO:0000313" key="2">
    <source>
        <dbReference type="EMBL" id="KRM08807.1"/>
    </source>
</evidence>
<keyword evidence="4" id="KW-1185">Reference proteome</keyword>
<evidence type="ECO:0000313" key="4">
    <source>
        <dbReference type="Proteomes" id="UP000051966"/>
    </source>
</evidence>